<dbReference type="AlphaFoldDB" id="A0A918JP25"/>
<keyword evidence="4" id="KW-1185">Reference proteome</keyword>
<dbReference type="NCBIfam" id="TIGR03647">
    <property type="entry name" value="Na_symport_sm"/>
    <property type="match status" value="1"/>
</dbReference>
<protein>
    <submittedName>
        <fullName evidence="3">Membrane protein</fullName>
    </submittedName>
</protein>
<name>A0A918JP25_9ALTE</name>
<comment type="caution">
    <text evidence="3">The sequence shown here is derived from an EMBL/GenBank/DDBJ whole genome shotgun (WGS) entry which is preliminary data.</text>
</comment>
<keyword evidence="1" id="KW-0812">Transmembrane</keyword>
<feature type="domain" description="Sodium symporter small subunit" evidence="2">
    <location>
        <begin position="9"/>
        <end position="86"/>
    </location>
</feature>
<keyword evidence="1" id="KW-1133">Transmembrane helix</keyword>
<dbReference type="InterPro" id="IPR019886">
    <property type="entry name" value="Na_symporter_ssu"/>
</dbReference>
<dbReference type="EMBL" id="BMXP01000008">
    <property type="protein sequence ID" value="GGW92297.1"/>
    <property type="molecule type" value="Genomic_DNA"/>
</dbReference>
<evidence type="ECO:0000313" key="4">
    <source>
        <dbReference type="Proteomes" id="UP000631300"/>
    </source>
</evidence>
<evidence type="ECO:0000313" key="3">
    <source>
        <dbReference type="EMBL" id="GGW92297.1"/>
    </source>
</evidence>
<keyword evidence="1" id="KW-0472">Membrane</keyword>
<organism evidence="3 4">
    <name type="scientific">Alteromonas halophila</name>
    <dbReference type="NCBI Taxonomy" id="516698"/>
    <lineage>
        <taxon>Bacteria</taxon>
        <taxon>Pseudomonadati</taxon>
        <taxon>Pseudomonadota</taxon>
        <taxon>Gammaproteobacteria</taxon>
        <taxon>Alteromonadales</taxon>
        <taxon>Alteromonadaceae</taxon>
        <taxon>Alteromonas/Salinimonas group</taxon>
        <taxon>Alteromonas</taxon>
    </lineage>
</organism>
<feature type="transmembrane region" description="Helical" evidence="1">
    <location>
        <begin position="20"/>
        <end position="42"/>
    </location>
</feature>
<sequence length="88" mass="10119">MGFRNDDDKKAYWKENLSLLTKLLIVWFVVSFGAGILFADALNAIQFFGFKLGFWFAQQGAIYVFVALIFVYMAKMNALDKKYGVDEE</sequence>
<feature type="transmembrane region" description="Helical" evidence="1">
    <location>
        <begin position="54"/>
        <end position="74"/>
    </location>
</feature>
<reference evidence="3" key="2">
    <citation type="submission" date="2020-09" db="EMBL/GenBank/DDBJ databases">
        <authorList>
            <person name="Sun Q."/>
            <person name="Kim S."/>
        </authorList>
    </citation>
    <scope>NUCLEOTIDE SEQUENCE</scope>
    <source>
        <strain evidence="3">KCTC 22164</strain>
    </source>
</reference>
<gene>
    <name evidence="3" type="ORF">GCM10007391_28300</name>
</gene>
<proteinExistence type="predicted"/>
<dbReference type="RefSeq" id="WP_189407562.1">
    <property type="nucleotide sequence ID" value="NZ_BMXP01000008.1"/>
</dbReference>
<evidence type="ECO:0000259" key="2">
    <source>
        <dbReference type="Pfam" id="PF13937"/>
    </source>
</evidence>
<evidence type="ECO:0000256" key="1">
    <source>
        <dbReference type="SAM" id="Phobius"/>
    </source>
</evidence>
<reference evidence="3" key="1">
    <citation type="journal article" date="2014" name="Int. J. Syst. Evol. Microbiol.">
        <title>Complete genome sequence of Corynebacterium casei LMG S-19264T (=DSM 44701T), isolated from a smear-ripened cheese.</title>
        <authorList>
            <consortium name="US DOE Joint Genome Institute (JGI-PGF)"/>
            <person name="Walter F."/>
            <person name="Albersmeier A."/>
            <person name="Kalinowski J."/>
            <person name="Ruckert C."/>
        </authorList>
    </citation>
    <scope>NUCLEOTIDE SEQUENCE</scope>
    <source>
        <strain evidence="3">KCTC 22164</strain>
    </source>
</reference>
<dbReference type="Pfam" id="PF13937">
    <property type="entry name" value="DUF4212"/>
    <property type="match status" value="1"/>
</dbReference>
<dbReference type="Proteomes" id="UP000631300">
    <property type="component" value="Unassembled WGS sequence"/>
</dbReference>
<accession>A0A918JP25</accession>